<organism evidence="11 12">
    <name type="scientific">Tetradesmus obliquus</name>
    <name type="common">Green alga</name>
    <name type="synonym">Acutodesmus obliquus</name>
    <dbReference type="NCBI Taxonomy" id="3088"/>
    <lineage>
        <taxon>Eukaryota</taxon>
        <taxon>Viridiplantae</taxon>
        <taxon>Chlorophyta</taxon>
        <taxon>core chlorophytes</taxon>
        <taxon>Chlorophyceae</taxon>
        <taxon>CS clade</taxon>
        <taxon>Sphaeropleales</taxon>
        <taxon>Scenedesmaceae</taxon>
        <taxon>Tetradesmus</taxon>
    </lineage>
</organism>
<reference evidence="11 12" key="1">
    <citation type="submission" date="2016-10" db="EMBL/GenBank/DDBJ databases">
        <authorList>
            <person name="Cai Z."/>
        </authorList>
    </citation>
    <scope>NUCLEOTIDE SEQUENCE [LARGE SCALE GENOMIC DNA]</scope>
</reference>
<dbReference type="InterPro" id="IPR044502">
    <property type="entry name" value="AtHST-like"/>
</dbReference>
<dbReference type="InterPro" id="IPR044878">
    <property type="entry name" value="UbiA_sf"/>
</dbReference>
<name>A0A383VU23_TETOB</name>
<dbReference type="GO" id="GO:0004659">
    <property type="term" value="F:prenyltransferase activity"/>
    <property type="evidence" value="ECO:0007669"/>
    <property type="project" value="InterPro"/>
</dbReference>
<keyword evidence="10" id="KW-0472">Membrane</keyword>
<dbReference type="Proteomes" id="UP000256970">
    <property type="component" value="Unassembled WGS sequence"/>
</dbReference>
<keyword evidence="8" id="KW-0809">Transit peptide</keyword>
<keyword evidence="6" id="KW-0808">Transferase</keyword>
<keyword evidence="9" id="KW-1133">Transmembrane helix</keyword>
<evidence type="ECO:0000256" key="1">
    <source>
        <dbReference type="ARBA" id="ARBA00004141"/>
    </source>
</evidence>
<dbReference type="PANTHER" id="PTHR43009">
    <property type="entry name" value="HOMOGENTISATE SOLANESYLTRANSFERASE, CHLOROPLASTIC"/>
    <property type="match status" value="1"/>
</dbReference>
<evidence type="ECO:0000256" key="10">
    <source>
        <dbReference type="ARBA" id="ARBA00023136"/>
    </source>
</evidence>
<evidence type="ECO:0000256" key="2">
    <source>
        <dbReference type="ARBA" id="ARBA00004229"/>
    </source>
</evidence>
<gene>
    <name evidence="11" type="ORF">BQ4739_LOCUS8771</name>
</gene>
<dbReference type="GO" id="GO:0009507">
    <property type="term" value="C:chloroplast"/>
    <property type="evidence" value="ECO:0007669"/>
    <property type="project" value="UniProtKB-SubCell"/>
</dbReference>
<keyword evidence="7" id="KW-0812">Transmembrane</keyword>
<dbReference type="PANTHER" id="PTHR43009:SF10">
    <property type="entry name" value="HOMOGENTISATE SOLANESYLTRANSFERASE, CHLOROPLASTIC"/>
    <property type="match status" value="1"/>
</dbReference>
<evidence type="ECO:0000256" key="5">
    <source>
        <dbReference type="ARBA" id="ARBA00022640"/>
    </source>
</evidence>
<accession>A0A383VU23</accession>
<evidence type="ECO:0000256" key="6">
    <source>
        <dbReference type="ARBA" id="ARBA00022679"/>
    </source>
</evidence>
<dbReference type="InterPro" id="IPR000537">
    <property type="entry name" value="UbiA_prenyltransferase"/>
</dbReference>
<evidence type="ECO:0000256" key="8">
    <source>
        <dbReference type="ARBA" id="ARBA00022946"/>
    </source>
</evidence>
<evidence type="ECO:0000256" key="7">
    <source>
        <dbReference type="ARBA" id="ARBA00022692"/>
    </source>
</evidence>
<evidence type="ECO:0000313" key="11">
    <source>
        <dbReference type="EMBL" id="SZX68420.1"/>
    </source>
</evidence>
<dbReference type="EMBL" id="FNXT01000857">
    <property type="protein sequence ID" value="SZX68420.1"/>
    <property type="molecule type" value="Genomic_DNA"/>
</dbReference>
<dbReference type="NCBIfam" id="NF009525">
    <property type="entry name" value="PRK12887.1"/>
    <property type="match status" value="1"/>
</dbReference>
<evidence type="ECO:0000256" key="9">
    <source>
        <dbReference type="ARBA" id="ARBA00022989"/>
    </source>
</evidence>
<proteinExistence type="inferred from homology"/>
<dbReference type="CDD" id="cd13960">
    <property type="entry name" value="PT_UbiA_HPT1"/>
    <property type="match status" value="1"/>
</dbReference>
<keyword evidence="5" id="KW-0934">Plastid</keyword>
<evidence type="ECO:0000256" key="3">
    <source>
        <dbReference type="ARBA" id="ARBA00005985"/>
    </source>
</evidence>
<comment type="subcellular location">
    <subcellularLocation>
        <location evidence="1">Membrane</location>
        <topology evidence="1">Multi-pass membrane protein</topology>
    </subcellularLocation>
    <subcellularLocation>
        <location evidence="2">Plastid</location>
        <location evidence="2">Chloroplast</location>
    </subcellularLocation>
</comment>
<protein>
    <submittedName>
        <fullName evidence="11">Uncharacterized protein</fullName>
    </submittedName>
</protein>
<dbReference type="STRING" id="3088.A0A383VU23"/>
<comment type="similarity">
    <text evidence="3">Belongs to the UbiA prenyltransferase family.</text>
</comment>
<evidence type="ECO:0000256" key="4">
    <source>
        <dbReference type="ARBA" id="ARBA00022528"/>
    </source>
</evidence>
<keyword evidence="12" id="KW-1185">Reference proteome</keyword>
<sequence>MQRSPHSRGRQAGQNAAVHRGTARIAPGLHHKVHQLQQRQHQQHLFLAPQQWQQPGQQQHVQPQQQQQQRLVASQASANSAAFPGPDGWSGNSSEQSSFLSAFWRFLRPHTIRGTILGTTAVVSKVLLTNSAAIDWALLPRALMGLAALLCGNGYIVGINQIYDVDIDAVNKPFLPVAAGDLSPATAWLLVLGLAAAGLAIVAANFGPLITQLYGFGLLLGTVYSVPPLRLKRFAVPAFMIIATVRGFLLNFGVYYATRAALQLPFEWHPSIIFITCFVTMFATVIAITKDLPDIEGDKANNIETFATRMGVKNVSLLGVGMLLLNYVMAVGFALKFSSHFNVPVMIGAHALAAVVLLLRSAKLGAAGYTQAAVNSFYRWIWNLFYAEYLLFPLF</sequence>
<evidence type="ECO:0000313" key="12">
    <source>
        <dbReference type="Proteomes" id="UP000256970"/>
    </source>
</evidence>
<dbReference type="AlphaFoldDB" id="A0A383VU23"/>
<dbReference type="Pfam" id="PF01040">
    <property type="entry name" value="UbiA"/>
    <property type="match status" value="1"/>
</dbReference>
<dbReference type="GO" id="GO:0016020">
    <property type="term" value="C:membrane"/>
    <property type="evidence" value="ECO:0007669"/>
    <property type="project" value="UniProtKB-SubCell"/>
</dbReference>
<keyword evidence="4" id="KW-0150">Chloroplast</keyword>
<dbReference type="Gene3D" id="1.10.357.140">
    <property type="entry name" value="UbiA prenyltransferase"/>
    <property type="match status" value="1"/>
</dbReference>